<dbReference type="InterPro" id="IPR013520">
    <property type="entry name" value="Ribonucl_H"/>
</dbReference>
<evidence type="ECO:0000256" key="2">
    <source>
        <dbReference type="ARBA" id="ARBA00022801"/>
    </source>
</evidence>
<dbReference type="OrthoDB" id="6193218at2"/>
<dbReference type="GO" id="GO:0008408">
    <property type="term" value="F:3'-5' exonuclease activity"/>
    <property type="evidence" value="ECO:0007669"/>
    <property type="project" value="TreeGrafter"/>
</dbReference>
<evidence type="ECO:0000313" key="5">
    <source>
        <dbReference type="EMBL" id="KEZ78355.1"/>
    </source>
</evidence>
<comment type="caution">
    <text evidence="5">The sequence shown here is derived from an EMBL/GenBank/DDBJ whole genome shotgun (WGS) entry which is preliminary data.</text>
</comment>
<evidence type="ECO:0000256" key="1">
    <source>
        <dbReference type="ARBA" id="ARBA00022722"/>
    </source>
</evidence>
<keyword evidence="1" id="KW-0540">Nuclease</keyword>
<reference evidence="5 6" key="1">
    <citation type="submission" date="2013-03" db="EMBL/GenBank/DDBJ databases">
        <title>Salinisphaera hydrothermalis C41B8 Genome Sequencing.</title>
        <authorList>
            <person name="Li C."/>
            <person name="Lai Q."/>
            <person name="Shao Z."/>
        </authorList>
    </citation>
    <scope>NUCLEOTIDE SEQUENCE [LARGE SCALE GENOMIC DNA]</scope>
    <source>
        <strain evidence="5 6">C41B8</strain>
    </source>
</reference>
<dbReference type="GO" id="GO:0003676">
    <property type="term" value="F:nucleic acid binding"/>
    <property type="evidence" value="ECO:0007669"/>
    <property type="project" value="InterPro"/>
</dbReference>
<dbReference type="STRING" id="1304275.C41B8_05618"/>
<protein>
    <submittedName>
        <fullName evidence="5">Exonuclease RNase T and DNA polymerase III</fullName>
    </submittedName>
</protein>
<dbReference type="Proteomes" id="UP000028302">
    <property type="component" value="Unassembled WGS sequence"/>
</dbReference>
<dbReference type="InterPro" id="IPR036397">
    <property type="entry name" value="RNaseH_sf"/>
</dbReference>
<dbReference type="PANTHER" id="PTHR30231">
    <property type="entry name" value="DNA POLYMERASE III SUBUNIT EPSILON"/>
    <property type="match status" value="1"/>
</dbReference>
<keyword evidence="3 5" id="KW-0269">Exonuclease</keyword>
<gene>
    <name evidence="5" type="ORF">C41B8_05618</name>
</gene>
<feature type="domain" description="Exonuclease" evidence="4">
    <location>
        <begin position="4"/>
        <end position="197"/>
    </location>
</feature>
<dbReference type="CDD" id="cd06127">
    <property type="entry name" value="DEDDh"/>
    <property type="match status" value="1"/>
</dbReference>
<dbReference type="EMBL" id="APNK01000005">
    <property type="protein sequence ID" value="KEZ78355.1"/>
    <property type="molecule type" value="Genomic_DNA"/>
</dbReference>
<evidence type="ECO:0000259" key="4">
    <source>
        <dbReference type="SMART" id="SM00479"/>
    </source>
</evidence>
<dbReference type="InterPro" id="IPR012337">
    <property type="entry name" value="RNaseH-like_sf"/>
</dbReference>
<evidence type="ECO:0000256" key="3">
    <source>
        <dbReference type="ARBA" id="ARBA00022839"/>
    </source>
</evidence>
<dbReference type="SUPFAM" id="SSF53098">
    <property type="entry name" value="Ribonuclease H-like"/>
    <property type="match status" value="1"/>
</dbReference>
<dbReference type="AlphaFoldDB" id="A0A084INS1"/>
<name>A0A084INS1_SALHC</name>
<dbReference type="SMART" id="SM00479">
    <property type="entry name" value="EXOIII"/>
    <property type="match status" value="1"/>
</dbReference>
<keyword evidence="2" id="KW-0378">Hydrolase</keyword>
<dbReference type="GO" id="GO:0006259">
    <property type="term" value="P:DNA metabolic process"/>
    <property type="evidence" value="ECO:0007669"/>
    <property type="project" value="UniProtKB-ARBA"/>
</dbReference>
<organism evidence="5 6">
    <name type="scientific">Salinisphaera hydrothermalis (strain C41B8)</name>
    <dbReference type="NCBI Taxonomy" id="1304275"/>
    <lineage>
        <taxon>Bacteria</taxon>
        <taxon>Pseudomonadati</taxon>
        <taxon>Pseudomonadota</taxon>
        <taxon>Gammaproteobacteria</taxon>
        <taxon>Salinisphaerales</taxon>
        <taxon>Salinisphaeraceae</taxon>
        <taxon>Salinisphaera</taxon>
    </lineage>
</organism>
<sequence length="199" mass="22029">MSELAIFFDCETTGLPIWEEPSDSPEQPHIVQLAALLVELDTYRIVQSMNMIVRPNGWDIPAEVSDIHGITTAYATVVGVPEGVALRAFMGLWDGRLRVGHNQSFDARIIRIATKRYLLEPEIDAWKTGEAECTGLMARPIMQMPSTGRSRYKMPKLSEAYEYFVGEPMPEGAAHTAIGDTEACLAVYRAIREMAAAPA</sequence>
<accession>A0A084INS1</accession>
<dbReference type="Pfam" id="PF00929">
    <property type="entry name" value="RNase_T"/>
    <property type="match status" value="1"/>
</dbReference>
<dbReference type="Gene3D" id="3.30.420.10">
    <property type="entry name" value="Ribonuclease H-like superfamily/Ribonuclease H"/>
    <property type="match status" value="1"/>
</dbReference>
<dbReference type="PANTHER" id="PTHR30231:SF4">
    <property type="entry name" value="PROTEIN NEN2"/>
    <property type="match status" value="1"/>
</dbReference>
<dbReference type="eggNOG" id="COG0847">
    <property type="taxonomic scope" value="Bacteria"/>
</dbReference>
<keyword evidence="6" id="KW-1185">Reference proteome</keyword>
<proteinExistence type="predicted"/>
<evidence type="ECO:0000313" key="6">
    <source>
        <dbReference type="Proteomes" id="UP000028302"/>
    </source>
</evidence>
<dbReference type="RefSeq" id="WP_037335260.1">
    <property type="nucleotide sequence ID" value="NZ_APNK01000005.1"/>
</dbReference>